<reference evidence="6" key="2">
    <citation type="submission" date="2017-05" db="EMBL/GenBank/DDBJ databases">
        <authorList>
            <consortium name="The Broad Institute Genomics Platform"/>
            <consortium name="The Broad Institute Genomic Center for Infectious Diseases"/>
            <person name="Earl A."/>
            <person name="Manson A."/>
            <person name="Schwartman J."/>
            <person name="Gilmore M."/>
            <person name="Abouelleil A."/>
            <person name="Cao P."/>
            <person name="Chapman S."/>
            <person name="Cusick C."/>
            <person name="Shea T."/>
            <person name="Young S."/>
            <person name="Neafsey D."/>
            <person name="Nusbaum C."/>
            <person name="Birren B."/>
        </authorList>
    </citation>
    <scope>NUCLEOTIDE SEQUENCE</scope>
    <source>
        <strain evidence="6">9E7_DIV0242</strain>
    </source>
</reference>
<dbReference type="PANTHER" id="PTHR10587">
    <property type="entry name" value="GLYCOSYL TRANSFERASE-RELATED"/>
    <property type="match status" value="1"/>
</dbReference>
<dbReference type="OrthoDB" id="9812065at2"/>
<dbReference type="Proteomes" id="UP000195141">
    <property type="component" value="Chromosome"/>
</dbReference>
<accession>A0A242K7I6</accession>
<dbReference type="InterPro" id="IPR002509">
    <property type="entry name" value="NODB_dom"/>
</dbReference>
<keyword evidence="2" id="KW-0378">Hydrolase</keyword>
<dbReference type="RefSeq" id="WP_086348377.1">
    <property type="nucleotide sequence ID" value="NZ_CP147247.1"/>
</dbReference>
<sequence>MEQNELSKLSRKELKEKGHLIIPSKKKNTLLILSLFLIGIGISTLMYYYNQVENQKKEEQKAIAAEKDLEQKLLVTIEEQQKELGNAKIEDRTINDQIQQLIYLPTTAQRKTLKQDLEKLLAEAGNQLNKNESLKLVGYIKKNALFGKITTYSPVVDTYQKEKTEWTVRSSSSGEALYMNTDTADLPSMMDLFHEQSNLTAIQPLVKQQLLNEAKEPTKVIDQILSFPEMTMEQKVLSYTPDKVTLSLPKNQLGITQVNLSFSELLDFTDSEFIDPIISNENTAPALDPNKKYISLTFDDGPNPITTPRLLDILSEKNVKASFFMLGQNVVNNPDLARRVATEGHEIGNHSYSHPNLVALDTESIRTQVLETDRAIALSTGRIPTDFRPPYGSVNKAAAEIIGRPIIQWSVDSEDWKTKNTQKIINRVMKTSYGNSIILMHDIYPESIDAVPQIIDSLRREGYEIVPVDVLLTKKTAPLHLYYGNKSEQIIQ</sequence>
<keyword evidence="7" id="KW-1185">Reference proteome</keyword>
<keyword evidence="3" id="KW-0812">Transmembrane</keyword>
<dbReference type="Gene3D" id="3.20.20.370">
    <property type="entry name" value="Glycoside hydrolase/deacetylase"/>
    <property type="match status" value="1"/>
</dbReference>
<dbReference type="EMBL" id="NGMM01000002">
    <property type="protein sequence ID" value="OTP17112.1"/>
    <property type="molecule type" value="Genomic_DNA"/>
</dbReference>
<dbReference type="GO" id="GO:0005975">
    <property type="term" value="P:carbohydrate metabolic process"/>
    <property type="evidence" value="ECO:0007669"/>
    <property type="project" value="InterPro"/>
</dbReference>
<evidence type="ECO:0000259" key="4">
    <source>
        <dbReference type="PROSITE" id="PS51677"/>
    </source>
</evidence>
<evidence type="ECO:0000256" key="1">
    <source>
        <dbReference type="ARBA" id="ARBA00022723"/>
    </source>
</evidence>
<dbReference type="InterPro" id="IPR050248">
    <property type="entry name" value="Polysacc_deacetylase_ArnD"/>
</dbReference>
<organism evidence="5">
    <name type="scientific">Candidatus Enterococcus clewellii</name>
    <dbReference type="NCBI Taxonomy" id="1834193"/>
    <lineage>
        <taxon>Bacteria</taxon>
        <taxon>Bacillati</taxon>
        <taxon>Bacillota</taxon>
        <taxon>Bacilli</taxon>
        <taxon>Lactobacillales</taxon>
        <taxon>Enterococcaceae</taxon>
        <taxon>Enterococcus</taxon>
    </lineage>
</organism>
<dbReference type="EMBL" id="CP147247">
    <property type="protein sequence ID" value="WYJ90718.1"/>
    <property type="molecule type" value="Genomic_DNA"/>
</dbReference>
<reference evidence="6" key="3">
    <citation type="submission" date="2024-03" db="EMBL/GenBank/DDBJ databases">
        <title>The Genome Sequence of Enterococcus sp. DIV0242b.</title>
        <authorList>
            <consortium name="The Broad Institute Genomics Platform"/>
            <consortium name="The Broad Institute Microbial Omics Core"/>
            <consortium name="The Broad Institute Genomic Center for Infectious Diseases"/>
            <person name="Earl A."/>
            <person name="Manson A."/>
            <person name="Gilmore M."/>
            <person name="Schwartman J."/>
            <person name="Shea T."/>
            <person name="Abouelleil A."/>
            <person name="Cao P."/>
            <person name="Chapman S."/>
            <person name="Cusick C."/>
            <person name="Young S."/>
            <person name="Neafsey D."/>
            <person name="Nusbaum C."/>
            <person name="Birren B."/>
        </authorList>
    </citation>
    <scope>NUCLEOTIDE SEQUENCE</scope>
    <source>
        <strain evidence="6">9E7_DIV0242</strain>
    </source>
</reference>
<dbReference type="CDD" id="cd10954">
    <property type="entry name" value="CE4_CtAXE_like"/>
    <property type="match status" value="1"/>
</dbReference>
<reference evidence="5" key="1">
    <citation type="submission" date="2017-05" db="EMBL/GenBank/DDBJ databases">
        <title>The Genome Sequence of Enterococcus sp. 9E7_DIV0242.</title>
        <authorList>
            <consortium name="The Broad Institute Genomics Platform"/>
            <consortium name="The Broad Institute Genomic Center for Infectious Diseases"/>
            <person name="Earl A."/>
            <person name="Manson A."/>
            <person name="Schwartman J."/>
            <person name="Gilmore M."/>
            <person name="Abouelleil A."/>
            <person name="Cao P."/>
            <person name="Chapman S."/>
            <person name="Cusick C."/>
            <person name="Shea T."/>
            <person name="Young S."/>
            <person name="Neafsey D."/>
            <person name="Nusbaum C."/>
            <person name="Birren B."/>
        </authorList>
    </citation>
    <scope>NUCLEOTIDE SEQUENCE [LARGE SCALE GENOMIC DNA]</scope>
    <source>
        <strain evidence="5">9E7_DIV0242</strain>
    </source>
</reference>
<dbReference type="GO" id="GO:0016020">
    <property type="term" value="C:membrane"/>
    <property type="evidence" value="ECO:0007669"/>
    <property type="project" value="TreeGrafter"/>
</dbReference>
<gene>
    <name evidence="5" type="ORF">A5888_001250</name>
    <name evidence="6" type="ORF">A5888_002486</name>
</gene>
<dbReference type="SUPFAM" id="SSF88713">
    <property type="entry name" value="Glycoside hydrolase/deacetylase"/>
    <property type="match status" value="1"/>
</dbReference>
<name>A0A242K7I6_9ENTE</name>
<evidence type="ECO:0000256" key="3">
    <source>
        <dbReference type="SAM" id="Phobius"/>
    </source>
</evidence>
<evidence type="ECO:0000313" key="5">
    <source>
        <dbReference type="EMBL" id="OTP17112.1"/>
    </source>
</evidence>
<evidence type="ECO:0000313" key="6">
    <source>
        <dbReference type="EMBL" id="WYJ90718.1"/>
    </source>
</evidence>
<keyword evidence="3" id="KW-0472">Membrane</keyword>
<dbReference type="GO" id="GO:0046872">
    <property type="term" value="F:metal ion binding"/>
    <property type="evidence" value="ECO:0007669"/>
    <property type="project" value="UniProtKB-KW"/>
</dbReference>
<proteinExistence type="predicted"/>
<feature type="domain" description="NodB homology" evidence="4">
    <location>
        <begin position="292"/>
        <end position="466"/>
    </location>
</feature>
<dbReference type="PANTHER" id="PTHR10587:SF133">
    <property type="entry name" value="CHITIN DEACETYLASE 1-RELATED"/>
    <property type="match status" value="1"/>
</dbReference>
<dbReference type="GO" id="GO:0016810">
    <property type="term" value="F:hydrolase activity, acting on carbon-nitrogen (but not peptide) bonds"/>
    <property type="evidence" value="ECO:0007669"/>
    <property type="project" value="InterPro"/>
</dbReference>
<dbReference type="AlphaFoldDB" id="A0A242K7I6"/>
<feature type="transmembrane region" description="Helical" evidence="3">
    <location>
        <begin position="30"/>
        <end position="49"/>
    </location>
</feature>
<dbReference type="SUPFAM" id="SSF144015">
    <property type="entry name" value="Peptidoglycan deacetylase N-terminal noncatalytic region"/>
    <property type="match status" value="1"/>
</dbReference>
<keyword evidence="1" id="KW-0479">Metal-binding</keyword>
<dbReference type="InterPro" id="IPR011330">
    <property type="entry name" value="Glyco_hydro/deAcase_b/a-brl"/>
</dbReference>
<evidence type="ECO:0000313" key="7">
    <source>
        <dbReference type="Proteomes" id="UP000195141"/>
    </source>
</evidence>
<dbReference type="PROSITE" id="PS51677">
    <property type="entry name" value="NODB"/>
    <property type="match status" value="1"/>
</dbReference>
<protein>
    <submittedName>
        <fullName evidence="6">Peptidoglycan-N-acetylglucosamine deacetylase</fullName>
    </submittedName>
</protein>
<keyword evidence="3" id="KW-1133">Transmembrane helix</keyword>
<evidence type="ECO:0000256" key="2">
    <source>
        <dbReference type="ARBA" id="ARBA00022801"/>
    </source>
</evidence>
<dbReference type="Pfam" id="PF01522">
    <property type="entry name" value="Polysacc_deac_1"/>
    <property type="match status" value="1"/>
</dbReference>